<evidence type="ECO:0000313" key="2">
    <source>
        <dbReference type="Proteomes" id="UP001201262"/>
    </source>
</evidence>
<name>A0AAD4L067_9EURO</name>
<dbReference type="EMBL" id="JAJTJA010000001">
    <property type="protein sequence ID" value="KAH8705138.1"/>
    <property type="molecule type" value="Genomic_DNA"/>
</dbReference>
<accession>A0AAD4L067</accession>
<keyword evidence="2" id="KW-1185">Reference proteome</keyword>
<dbReference type="GeneID" id="70245084"/>
<dbReference type="Proteomes" id="UP001201262">
    <property type="component" value="Unassembled WGS sequence"/>
</dbReference>
<evidence type="ECO:0000313" key="1">
    <source>
        <dbReference type="EMBL" id="KAH8705138.1"/>
    </source>
</evidence>
<organism evidence="1 2">
    <name type="scientific">Talaromyces proteolyticus</name>
    <dbReference type="NCBI Taxonomy" id="1131652"/>
    <lineage>
        <taxon>Eukaryota</taxon>
        <taxon>Fungi</taxon>
        <taxon>Dikarya</taxon>
        <taxon>Ascomycota</taxon>
        <taxon>Pezizomycotina</taxon>
        <taxon>Eurotiomycetes</taxon>
        <taxon>Eurotiomycetidae</taxon>
        <taxon>Eurotiales</taxon>
        <taxon>Trichocomaceae</taxon>
        <taxon>Talaromyces</taxon>
        <taxon>Talaromyces sect. Bacilispori</taxon>
    </lineage>
</organism>
<dbReference type="RefSeq" id="XP_046077759.1">
    <property type="nucleotide sequence ID" value="XM_046214797.1"/>
</dbReference>
<proteinExistence type="predicted"/>
<reference evidence="1" key="1">
    <citation type="submission" date="2021-12" db="EMBL/GenBank/DDBJ databases">
        <title>Convergent genome expansion in fungi linked to evolution of root-endophyte symbiosis.</title>
        <authorList>
            <consortium name="DOE Joint Genome Institute"/>
            <person name="Ke Y.-H."/>
            <person name="Bonito G."/>
            <person name="Liao H.-L."/>
            <person name="Looney B."/>
            <person name="Rojas-Flechas A."/>
            <person name="Nash J."/>
            <person name="Hameed K."/>
            <person name="Schadt C."/>
            <person name="Martin F."/>
            <person name="Crous P.W."/>
            <person name="Miettinen O."/>
            <person name="Magnuson J.K."/>
            <person name="Labbe J."/>
            <person name="Jacobson D."/>
            <person name="Doktycz M.J."/>
            <person name="Veneault-Fourrey C."/>
            <person name="Kuo A."/>
            <person name="Mondo S."/>
            <person name="Calhoun S."/>
            <person name="Riley R."/>
            <person name="Ohm R."/>
            <person name="LaButti K."/>
            <person name="Andreopoulos B."/>
            <person name="Pangilinan J."/>
            <person name="Nolan M."/>
            <person name="Tritt A."/>
            <person name="Clum A."/>
            <person name="Lipzen A."/>
            <person name="Daum C."/>
            <person name="Barry K."/>
            <person name="Grigoriev I.V."/>
            <person name="Vilgalys R."/>
        </authorList>
    </citation>
    <scope>NUCLEOTIDE SEQUENCE</scope>
    <source>
        <strain evidence="1">PMI_201</strain>
    </source>
</reference>
<dbReference type="AlphaFoldDB" id="A0AAD4L067"/>
<protein>
    <submittedName>
        <fullName evidence="1">Uncharacterized protein</fullName>
    </submittedName>
</protein>
<gene>
    <name evidence="1" type="ORF">BGW36DRAFT_366945</name>
</gene>
<comment type="caution">
    <text evidence="1">The sequence shown here is derived from an EMBL/GenBank/DDBJ whole genome shotgun (WGS) entry which is preliminary data.</text>
</comment>
<sequence length="66" mass="7584">MALLLKGARIYRRYNAARSKMDFFAGCYCLRLRSAEYFSSTMRKGHRGKLSPTLKRGEIVSTFLMG</sequence>